<feature type="region of interest" description="Disordered" evidence="3">
    <location>
        <begin position="579"/>
        <end position="626"/>
    </location>
</feature>
<evidence type="ECO:0000313" key="5">
    <source>
        <dbReference type="EMBL" id="CAB3365290.1"/>
    </source>
</evidence>
<feature type="region of interest" description="Disordered" evidence="3">
    <location>
        <begin position="484"/>
        <end position="533"/>
    </location>
</feature>
<dbReference type="Proteomes" id="UP000494165">
    <property type="component" value="Unassembled WGS sequence"/>
</dbReference>
<comment type="similarity">
    <text evidence="1">Belongs to the arrestin family.</text>
</comment>
<dbReference type="Pfam" id="PF02752">
    <property type="entry name" value="Arrestin_C"/>
    <property type="match status" value="1"/>
</dbReference>
<dbReference type="GO" id="GO:0005737">
    <property type="term" value="C:cytoplasm"/>
    <property type="evidence" value="ECO:0007669"/>
    <property type="project" value="TreeGrafter"/>
</dbReference>
<organism evidence="5 6">
    <name type="scientific">Cloeon dipterum</name>
    <dbReference type="NCBI Taxonomy" id="197152"/>
    <lineage>
        <taxon>Eukaryota</taxon>
        <taxon>Metazoa</taxon>
        <taxon>Ecdysozoa</taxon>
        <taxon>Arthropoda</taxon>
        <taxon>Hexapoda</taxon>
        <taxon>Insecta</taxon>
        <taxon>Pterygota</taxon>
        <taxon>Palaeoptera</taxon>
        <taxon>Ephemeroptera</taxon>
        <taxon>Pisciforma</taxon>
        <taxon>Baetidae</taxon>
        <taxon>Cloeon</taxon>
    </lineage>
</organism>
<keyword evidence="2" id="KW-0716">Sensory transduction</keyword>
<reference evidence="5 6" key="1">
    <citation type="submission" date="2020-04" db="EMBL/GenBank/DDBJ databases">
        <authorList>
            <person name="Alioto T."/>
            <person name="Alioto T."/>
            <person name="Gomez Garrido J."/>
        </authorList>
    </citation>
    <scope>NUCLEOTIDE SEQUENCE [LARGE SCALE GENOMIC DNA]</scope>
</reference>
<feature type="compositionally biased region" description="Polar residues" evidence="3">
    <location>
        <begin position="519"/>
        <end position="533"/>
    </location>
</feature>
<dbReference type="PANTHER" id="PTHR11188">
    <property type="entry name" value="ARRESTIN DOMAIN CONTAINING PROTEIN"/>
    <property type="match status" value="1"/>
</dbReference>
<dbReference type="InterPro" id="IPR014756">
    <property type="entry name" value="Ig_E-set"/>
</dbReference>
<proteinExistence type="inferred from homology"/>
<dbReference type="SMART" id="SM01017">
    <property type="entry name" value="Arrestin_C"/>
    <property type="match status" value="1"/>
</dbReference>
<evidence type="ECO:0000256" key="3">
    <source>
        <dbReference type="SAM" id="MobiDB-lite"/>
    </source>
</evidence>
<accession>A0A8S1C924</accession>
<dbReference type="InterPro" id="IPR011022">
    <property type="entry name" value="Arrestin_C-like"/>
</dbReference>
<dbReference type="InterPro" id="IPR050357">
    <property type="entry name" value="Arrestin_domain-protein"/>
</dbReference>
<evidence type="ECO:0000256" key="2">
    <source>
        <dbReference type="ARBA" id="ARBA00022606"/>
    </source>
</evidence>
<dbReference type="Pfam" id="PF00339">
    <property type="entry name" value="Arrestin_N"/>
    <property type="match status" value="2"/>
</dbReference>
<feature type="domain" description="Arrestin C-terminal-like" evidence="4">
    <location>
        <begin position="265"/>
        <end position="399"/>
    </location>
</feature>
<sequence>MDEIKFANGKPIPEIIRFDVQLDRPRQTFFSGDVVSGEVRVQLAECLTVKGIIVRFVGEAYVYVPPEEPPQWDMRRIVQLKKAFLSKNKVRPSAVVEGGDGAGKISFATPASEQPPAQINGNGSILVEPSTPSNLAPQSTGTKNKISALKAKQQQGSFKSSEKYFEHKFYVFGHKYSSAKESLWPGVHAFPFQYTLPTKLPTSFHGRFGYVRYFCEASLERPWLPSVKRKSYFSVSANADVNLESKAESSAGGQKSSNQCFFCCSRGTVVVEASVSRRGYVPGETIHISAEIANMSINPVTSTVANLVQVATYHSSKGFRHRVDEQIVTHVEQGTVLCGESRSWFEVPMLVPSLPASFSLTDCCKVLDVEYRLDFVAVMGGNEEPLVISMPLVIGTVPLLRTFKSLQMPDPLLGSPLARMTNLKYKGFPAVFSVPCIWGPKVLEQYFHREVPRVSEDGIRVYIPGETFAPRYVCYRSKDDEKPQRASAELLTNEPTPKKRRSRASSLQPQTALKHLSDQRITQSSVHLSAQQQPINDPIIRSLAQLKACQKASTSKEPTDTRVVVSSLAGCSMETSSTMLSIGARSTKSSSSKRQATDNTSSSAHRRGSGADKRGPRPCSSTSDGFWDVKGGIATISDRLPTAPAAMDKIEPSHMNY</sequence>
<gene>
    <name evidence="5" type="ORF">CLODIP_2_CD06128</name>
</gene>
<dbReference type="SUPFAM" id="SSF81296">
    <property type="entry name" value="E set domains"/>
    <property type="match status" value="2"/>
</dbReference>
<dbReference type="InterPro" id="IPR011021">
    <property type="entry name" value="Arrestin-like_N"/>
</dbReference>
<keyword evidence="6" id="KW-1185">Reference proteome</keyword>
<evidence type="ECO:0000313" key="6">
    <source>
        <dbReference type="Proteomes" id="UP000494165"/>
    </source>
</evidence>
<feature type="compositionally biased region" description="Polar residues" evidence="3">
    <location>
        <begin position="579"/>
        <end position="603"/>
    </location>
</feature>
<protein>
    <recommendedName>
        <fullName evidence="4">Arrestin C-terminal-like domain-containing protein</fullName>
    </recommendedName>
</protein>
<dbReference type="EMBL" id="CADEPI010000020">
    <property type="protein sequence ID" value="CAB3365290.1"/>
    <property type="molecule type" value="Genomic_DNA"/>
</dbReference>
<dbReference type="AlphaFoldDB" id="A0A8S1C924"/>
<name>A0A8S1C924_9INSE</name>
<dbReference type="GO" id="GO:0015031">
    <property type="term" value="P:protein transport"/>
    <property type="evidence" value="ECO:0007669"/>
    <property type="project" value="TreeGrafter"/>
</dbReference>
<evidence type="ECO:0000256" key="1">
    <source>
        <dbReference type="ARBA" id="ARBA00005298"/>
    </source>
</evidence>
<evidence type="ECO:0000259" key="4">
    <source>
        <dbReference type="SMART" id="SM01017"/>
    </source>
</evidence>
<dbReference type="InterPro" id="IPR014752">
    <property type="entry name" value="Arrestin-like_C"/>
</dbReference>
<comment type="caution">
    <text evidence="5">The sequence shown here is derived from an EMBL/GenBank/DDBJ whole genome shotgun (WGS) entry which is preliminary data.</text>
</comment>
<dbReference type="OrthoDB" id="6608932at2759"/>
<dbReference type="Gene3D" id="2.60.40.640">
    <property type="match status" value="2"/>
</dbReference>
<dbReference type="PANTHER" id="PTHR11188:SF176">
    <property type="entry name" value="ARRESTIN DOMAIN-CONTAINING PROTEIN 1"/>
    <property type="match status" value="1"/>
</dbReference>